<protein>
    <recommendedName>
        <fullName evidence="3">Two component regulator three Y domain-containing protein</fullName>
    </recommendedName>
</protein>
<evidence type="ECO:0000313" key="5">
    <source>
        <dbReference type="Proteomes" id="UP000435985"/>
    </source>
</evidence>
<name>A0A642C2H6_BACOV</name>
<feature type="transmembrane region" description="Helical" evidence="2">
    <location>
        <begin position="105"/>
        <end position="130"/>
    </location>
</feature>
<keyword evidence="1" id="KW-0597">Phosphoprotein</keyword>
<gene>
    <name evidence="4" type="ORF">F3B98_32435</name>
</gene>
<sequence length="378" mass="43469">LMIGRKEVNLGDYYTDGGKALSFKGAKASFSLSFVVPDFLTGGDVEYSYMLDGFDKDWTSFSSINEASYLEIPSGSYVLKVRYKKDVFNTEYKVFSIPLYILPPWYLSTVAYVIYLLFFILIAGYLIHLLRKYFLQKRMMQRLLTAESNEALPESASLNRELLNRFTSIYRSCDQLRAENLPYEQRLRIMEQVHETVIATLFRSGTLAVEELKSFFPTEYAITGCMCMKELSIEVLHVLEGQGVVISSVKLALPEDFVYPVYKNALRCMLYWCYLYIGGVKHKSDIVVDVKEEEGRMLLQFSAVDDTLKELYKQLSGSEEEGRRDSKETEEAITTRQLLFSVQAALRQLNVTLHYADREKDHLLTLAFEPASVKETEE</sequence>
<dbReference type="EMBL" id="VWFO01000650">
    <property type="protein sequence ID" value="KAA4646669.1"/>
    <property type="molecule type" value="Genomic_DNA"/>
</dbReference>
<feature type="non-terminal residue" evidence="4">
    <location>
        <position position="378"/>
    </location>
</feature>
<dbReference type="Gene3D" id="2.60.40.10">
    <property type="entry name" value="Immunoglobulins"/>
    <property type="match status" value="1"/>
</dbReference>
<dbReference type="Proteomes" id="UP000435985">
    <property type="component" value="Unassembled WGS sequence"/>
</dbReference>
<dbReference type="InterPro" id="IPR011123">
    <property type="entry name" value="Y_Y_Y"/>
</dbReference>
<keyword evidence="2" id="KW-1133">Transmembrane helix</keyword>
<evidence type="ECO:0000259" key="3">
    <source>
        <dbReference type="Pfam" id="PF07495"/>
    </source>
</evidence>
<organism evidence="4 5">
    <name type="scientific">Bacteroides ovatus</name>
    <dbReference type="NCBI Taxonomy" id="28116"/>
    <lineage>
        <taxon>Bacteria</taxon>
        <taxon>Pseudomonadati</taxon>
        <taxon>Bacteroidota</taxon>
        <taxon>Bacteroidia</taxon>
        <taxon>Bacteroidales</taxon>
        <taxon>Bacteroidaceae</taxon>
        <taxon>Bacteroides</taxon>
    </lineage>
</organism>
<dbReference type="GO" id="GO:0000155">
    <property type="term" value="F:phosphorelay sensor kinase activity"/>
    <property type="evidence" value="ECO:0007669"/>
    <property type="project" value="TreeGrafter"/>
</dbReference>
<proteinExistence type="predicted"/>
<feature type="domain" description="Two component regulator three Y" evidence="3">
    <location>
        <begin position="39"/>
        <end position="101"/>
    </location>
</feature>
<evidence type="ECO:0000313" key="4">
    <source>
        <dbReference type="EMBL" id="KAA4646669.1"/>
    </source>
</evidence>
<dbReference type="PANTHER" id="PTHR43547">
    <property type="entry name" value="TWO-COMPONENT HISTIDINE KINASE"/>
    <property type="match status" value="1"/>
</dbReference>
<dbReference type="PANTHER" id="PTHR43547:SF2">
    <property type="entry name" value="HYBRID SIGNAL TRANSDUCTION HISTIDINE KINASE C"/>
    <property type="match status" value="1"/>
</dbReference>
<keyword evidence="2" id="KW-0472">Membrane</keyword>
<comment type="caution">
    <text evidence="4">The sequence shown here is derived from an EMBL/GenBank/DDBJ whole genome shotgun (WGS) entry which is preliminary data.</text>
</comment>
<dbReference type="InterPro" id="IPR013783">
    <property type="entry name" value="Ig-like_fold"/>
</dbReference>
<accession>A0A642C2H6</accession>
<evidence type="ECO:0000256" key="1">
    <source>
        <dbReference type="ARBA" id="ARBA00022553"/>
    </source>
</evidence>
<keyword evidence="2" id="KW-0812">Transmembrane</keyword>
<evidence type="ECO:0000256" key="2">
    <source>
        <dbReference type="SAM" id="Phobius"/>
    </source>
</evidence>
<dbReference type="Pfam" id="PF07495">
    <property type="entry name" value="Y_Y_Y"/>
    <property type="match status" value="1"/>
</dbReference>
<feature type="non-terminal residue" evidence="4">
    <location>
        <position position="1"/>
    </location>
</feature>
<dbReference type="AlphaFoldDB" id="A0A642C2H6"/>
<reference evidence="4 5" key="1">
    <citation type="journal article" date="2019" name="Nat. Med.">
        <title>A library of human gut bacterial isolates paired with longitudinal multiomics data enables mechanistic microbiome research.</title>
        <authorList>
            <person name="Poyet M."/>
            <person name="Groussin M."/>
            <person name="Gibbons S.M."/>
            <person name="Avila-Pacheco J."/>
            <person name="Jiang X."/>
            <person name="Kearney S.M."/>
            <person name="Perrotta A.R."/>
            <person name="Berdy B."/>
            <person name="Zhao S."/>
            <person name="Lieberman T.D."/>
            <person name="Swanson P.K."/>
            <person name="Smith M."/>
            <person name="Roesemann S."/>
            <person name="Alexander J.E."/>
            <person name="Rich S.A."/>
            <person name="Livny J."/>
            <person name="Vlamakis H."/>
            <person name="Clish C."/>
            <person name="Bullock K."/>
            <person name="Deik A."/>
            <person name="Scott J."/>
            <person name="Pierce K.A."/>
            <person name="Xavier R.J."/>
            <person name="Alm E.J."/>
        </authorList>
    </citation>
    <scope>NUCLEOTIDE SEQUENCE [LARGE SCALE GENOMIC DNA]</scope>
    <source>
        <strain evidence="4 5">BIOML-A14</strain>
    </source>
</reference>